<evidence type="ECO:0000313" key="2">
    <source>
        <dbReference type="EMBL" id="AFM10805.1"/>
    </source>
</evidence>
<dbReference type="Proteomes" id="UP000006048">
    <property type="component" value="Chromosome"/>
</dbReference>
<evidence type="ECO:0000313" key="3">
    <source>
        <dbReference type="Proteomes" id="UP000006048"/>
    </source>
</evidence>
<dbReference type="STRING" id="869212.Turpa_0143"/>
<reference evidence="2 3" key="1">
    <citation type="submission" date="2012-06" db="EMBL/GenBank/DDBJ databases">
        <title>The complete chromosome of genome of Turneriella parva DSM 21527.</title>
        <authorList>
            <consortium name="US DOE Joint Genome Institute (JGI-PGF)"/>
            <person name="Lucas S."/>
            <person name="Han J."/>
            <person name="Lapidus A."/>
            <person name="Bruce D."/>
            <person name="Goodwin L."/>
            <person name="Pitluck S."/>
            <person name="Peters L."/>
            <person name="Kyrpides N."/>
            <person name="Mavromatis K."/>
            <person name="Ivanova N."/>
            <person name="Mikhailova N."/>
            <person name="Chertkov O."/>
            <person name="Detter J.C."/>
            <person name="Tapia R."/>
            <person name="Han C."/>
            <person name="Land M."/>
            <person name="Hauser L."/>
            <person name="Markowitz V."/>
            <person name="Cheng J.-F."/>
            <person name="Hugenholtz P."/>
            <person name="Woyke T."/>
            <person name="Wu D."/>
            <person name="Gronow S."/>
            <person name="Wellnitz S."/>
            <person name="Brambilla E."/>
            <person name="Klenk H.-P."/>
            <person name="Eisen J.A."/>
        </authorList>
    </citation>
    <scope>NUCLEOTIDE SEQUENCE [LARGE SCALE GENOMIC DNA]</scope>
    <source>
        <strain evidence="3">ATCC BAA-1111 / DSM 21527 / NCTC 11395 / H</strain>
    </source>
</reference>
<organism evidence="2 3">
    <name type="scientific">Turneriella parva (strain ATCC BAA-1111 / DSM 21527 / NCTC 11395 / H)</name>
    <name type="common">Leptospira parva</name>
    <dbReference type="NCBI Taxonomy" id="869212"/>
    <lineage>
        <taxon>Bacteria</taxon>
        <taxon>Pseudomonadati</taxon>
        <taxon>Spirochaetota</taxon>
        <taxon>Spirochaetia</taxon>
        <taxon>Leptospirales</taxon>
        <taxon>Leptospiraceae</taxon>
        <taxon>Turneriella</taxon>
    </lineage>
</organism>
<name>I4B0J8_TURPD</name>
<dbReference type="HOGENOM" id="CLU_849738_0_0_12"/>
<dbReference type="RefSeq" id="WP_014801326.1">
    <property type="nucleotide sequence ID" value="NC_018020.1"/>
</dbReference>
<gene>
    <name evidence="2" type="ordered locus">Turpa_0143</name>
</gene>
<dbReference type="Pfam" id="PF00882">
    <property type="entry name" value="Zn_dep_PLPC"/>
    <property type="match status" value="1"/>
</dbReference>
<feature type="domain" description="Phospholipase C/D" evidence="1">
    <location>
        <begin position="6"/>
        <end position="184"/>
    </location>
</feature>
<evidence type="ECO:0000259" key="1">
    <source>
        <dbReference type="Pfam" id="PF00882"/>
    </source>
</evidence>
<sequence length="393" mass="45485">MPKEITHCILAERAVHTLAAAASPDKHAVGREIVFIAERLPQLLYFGSVSPDIFFYDIKLPWELRVKHRGLFWGELIHGTQGEDSLAHVMVMLDTLRDERLQANINAGRAFSTEQRDGLLLFVLGYLSHVALDTVMHPIVYHYAGNYYAPDRREKLRSEARHRAIETVLDLYNLAAIDSDLKKFRAKHKLALPEKWRDLVLAFYTQSILLAFPEEATRQFGSLTQSEIRRHPLIAVVKRCYKKQSRFNRLFQNAGIARSGLWYNRKRQDRLHFNSSLLYPAVSYSAYLSKSKGDFFKISDLQSYRDPVSNREQSIRPQALQRRALARSHAFFRAAFNYARGFSHRQDARRVLKGYSLNNGRVAVPTEKMQYFSPLQIDGNFRYITQAHHRSST</sequence>
<keyword evidence="3" id="KW-1185">Reference proteome</keyword>
<dbReference type="InterPro" id="IPR029002">
    <property type="entry name" value="PLPC/GPLD1"/>
</dbReference>
<dbReference type="EMBL" id="CP002959">
    <property type="protein sequence ID" value="AFM10805.1"/>
    <property type="molecule type" value="Genomic_DNA"/>
</dbReference>
<accession>I4B0J8</accession>
<dbReference type="KEGG" id="tpx:Turpa_0143"/>
<proteinExistence type="predicted"/>
<dbReference type="AlphaFoldDB" id="I4B0J8"/>
<protein>
    <recommendedName>
        <fullName evidence="1">Phospholipase C/D domain-containing protein</fullName>
    </recommendedName>
</protein>
<dbReference type="OrthoDB" id="9810528at2"/>